<evidence type="ECO:0000313" key="2">
    <source>
        <dbReference type="Proteomes" id="UP000789366"/>
    </source>
</evidence>
<dbReference type="Proteomes" id="UP000789366">
    <property type="component" value="Unassembled WGS sequence"/>
</dbReference>
<dbReference type="EMBL" id="CAJVPW010038944">
    <property type="protein sequence ID" value="CAG8743150.1"/>
    <property type="molecule type" value="Genomic_DNA"/>
</dbReference>
<evidence type="ECO:0000313" key="1">
    <source>
        <dbReference type="EMBL" id="CAG8743150.1"/>
    </source>
</evidence>
<keyword evidence="2" id="KW-1185">Reference proteome</keyword>
<feature type="non-terminal residue" evidence="1">
    <location>
        <position position="132"/>
    </location>
</feature>
<protein>
    <submittedName>
        <fullName evidence="1">14714_t:CDS:1</fullName>
    </submittedName>
</protein>
<gene>
    <name evidence="1" type="ORF">SPELUC_LOCUS13954</name>
</gene>
<reference evidence="1" key="1">
    <citation type="submission" date="2021-06" db="EMBL/GenBank/DDBJ databases">
        <authorList>
            <person name="Kallberg Y."/>
            <person name="Tangrot J."/>
            <person name="Rosling A."/>
        </authorList>
    </citation>
    <scope>NUCLEOTIDE SEQUENCE</scope>
    <source>
        <strain evidence="1">28 12/20/2015</strain>
    </source>
</reference>
<sequence>HGQLTAASKIWTEAEIQLCYWHVIRAIKKKLSSTSIVHNNYSSYEAHSLCSFIDPTWQTLRQNQVIVDHTNQEQMSNEKDKVMEENPFADLPENLHFAYENLNYNYYTHKATAYNDDPQVDIDNQESIDIVS</sequence>
<organism evidence="1 2">
    <name type="scientific">Cetraspora pellucida</name>
    <dbReference type="NCBI Taxonomy" id="1433469"/>
    <lineage>
        <taxon>Eukaryota</taxon>
        <taxon>Fungi</taxon>
        <taxon>Fungi incertae sedis</taxon>
        <taxon>Mucoromycota</taxon>
        <taxon>Glomeromycotina</taxon>
        <taxon>Glomeromycetes</taxon>
        <taxon>Diversisporales</taxon>
        <taxon>Gigasporaceae</taxon>
        <taxon>Cetraspora</taxon>
    </lineage>
</organism>
<comment type="caution">
    <text evidence="1">The sequence shown here is derived from an EMBL/GenBank/DDBJ whole genome shotgun (WGS) entry which is preliminary data.</text>
</comment>
<name>A0ACA9QD75_9GLOM</name>
<proteinExistence type="predicted"/>
<accession>A0ACA9QD75</accession>
<feature type="non-terminal residue" evidence="1">
    <location>
        <position position="1"/>
    </location>
</feature>